<keyword evidence="2 4" id="KW-0863">Zinc-finger</keyword>
<dbReference type="PROSITE" id="PS50157">
    <property type="entry name" value="ZINC_FINGER_C2H2_2"/>
    <property type="match status" value="2"/>
</dbReference>
<evidence type="ECO:0000256" key="5">
    <source>
        <dbReference type="SAM" id="MobiDB-lite"/>
    </source>
</evidence>
<feature type="region of interest" description="Disordered" evidence="5">
    <location>
        <begin position="286"/>
        <end position="383"/>
    </location>
</feature>
<evidence type="ECO:0000256" key="4">
    <source>
        <dbReference type="PROSITE-ProRule" id="PRU00042"/>
    </source>
</evidence>
<name>A0A369JS67_HYPMA</name>
<dbReference type="SUPFAM" id="SSF57667">
    <property type="entry name" value="beta-beta-alpha zinc fingers"/>
    <property type="match status" value="1"/>
</dbReference>
<dbReference type="EMBL" id="LUEZ02000047">
    <property type="protein sequence ID" value="RDB23215.1"/>
    <property type="molecule type" value="Genomic_DNA"/>
</dbReference>
<sequence length="585" mass="64003">MAQLRCTTFNSLNTHMPSIHELTLASHNKPINSPSITPPNSSWRLQSLLNPVPDNDFQSNAQVETSARPENNRAPLSGLGIRYSKPLSNLARASYEEAQSAPASSGIVHHLGDGPAATVDIMNRSYGNQLEPSWSFSSSISSSISDGGSSSSTCPVGPAAATKYPDLSTATEWSLDSIAAASGMSVHLLAEQLSSSADLALQYMSQRTLPPFSSLVSMRSSDALYLPNSSPDQPAGWPVLPNYTADLTPVLGTNALKPSTSFGVNPADIMHRSFYESDGSRSFIFPSTSGASGQSLDASWETLPTAESSERSAGDVSSTLAPDRTTSQLVSQHMDDGDDEGEASEYEQPVHSPSSPESSPFPSPRSKKPAPKPASATKWVKKRGYRPRKEKIVPVVAPLDVDPSASPSQKRAYNIILGSPVFDAHKGIDLDDLRGRAERYRHRNPNQDYDNNWLVSFVGKLTQRGELVEEFRCYVNGCDQSNKRRDHILIHVGAHLGQRPYQCAHCPSRFLRKNECKRHELSHSGDRPFVCDQCDGASFVRQDLLKRHIARAHNTKRKHDDDDANANVTNKENERCSVKRVRRSK</sequence>
<dbReference type="GO" id="GO:0000978">
    <property type="term" value="F:RNA polymerase II cis-regulatory region sequence-specific DNA binding"/>
    <property type="evidence" value="ECO:0007669"/>
    <property type="project" value="TreeGrafter"/>
</dbReference>
<gene>
    <name evidence="7" type="primary">ZBTB7B</name>
    <name evidence="7" type="ORF">Hypma_009620</name>
</gene>
<evidence type="ECO:0000256" key="1">
    <source>
        <dbReference type="ARBA" id="ARBA00022723"/>
    </source>
</evidence>
<accession>A0A369JS67</accession>
<dbReference type="Gene3D" id="3.30.160.60">
    <property type="entry name" value="Classic Zinc Finger"/>
    <property type="match status" value="2"/>
</dbReference>
<dbReference type="AlphaFoldDB" id="A0A369JS67"/>
<proteinExistence type="predicted"/>
<dbReference type="SMART" id="SM00355">
    <property type="entry name" value="ZnF_C2H2"/>
    <property type="match status" value="3"/>
</dbReference>
<dbReference type="Proteomes" id="UP000076154">
    <property type="component" value="Unassembled WGS sequence"/>
</dbReference>
<comment type="caution">
    <text evidence="7">The sequence shown here is derived from an EMBL/GenBank/DDBJ whole genome shotgun (WGS) entry which is preliminary data.</text>
</comment>
<evidence type="ECO:0000256" key="2">
    <source>
        <dbReference type="ARBA" id="ARBA00022771"/>
    </source>
</evidence>
<reference evidence="7" key="1">
    <citation type="submission" date="2018-04" db="EMBL/GenBank/DDBJ databases">
        <title>Whole genome sequencing of Hypsizygus marmoreus.</title>
        <authorList>
            <person name="Choi I.-G."/>
            <person name="Min B."/>
            <person name="Kim J.-G."/>
            <person name="Kim S."/>
            <person name="Oh Y.-L."/>
            <person name="Kong W.-S."/>
            <person name="Park H."/>
            <person name="Jeong J."/>
            <person name="Song E.-S."/>
        </authorList>
    </citation>
    <scope>NUCLEOTIDE SEQUENCE [LARGE SCALE GENOMIC DNA]</scope>
    <source>
        <strain evidence="7">51987-8</strain>
    </source>
</reference>
<feature type="domain" description="C2H2-type" evidence="6">
    <location>
        <begin position="501"/>
        <end position="528"/>
    </location>
</feature>
<evidence type="ECO:0000313" key="8">
    <source>
        <dbReference type="Proteomes" id="UP000076154"/>
    </source>
</evidence>
<protein>
    <submittedName>
        <fullName evidence="7">Zinc finger and BTB domain-containing protein 7B</fullName>
    </submittedName>
</protein>
<dbReference type="PANTHER" id="PTHR23235:SF120">
    <property type="entry name" value="KRUPPEL-LIKE FACTOR 15"/>
    <property type="match status" value="1"/>
</dbReference>
<dbReference type="GO" id="GO:0008270">
    <property type="term" value="F:zinc ion binding"/>
    <property type="evidence" value="ECO:0007669"/>
    <property type="project" value="UniProtKB-KW"/>
</dbReference>
<keyword evidence="8" id="KW-1185">Reference proteome</keyword>
<feature type="domain" description="C2H2-type" evidence="6">
    <location>
        <begin position="471"/>
        <end position="500"/>
    </location>
</feature>
<feature type="region of interest" description="Disordered" evidence="5">
    <location>
        <begin position="553"/>
        <end position="585"/>
    </location>
</feature>
<evidence type="ECO:0000259" key="6">
    <source>
        <dbReference type="PROSITE" id="PS50157"/>
    </source>
</evidence>
<dbReference type="InParanoid" id="A0A369JS67"/>
<dbReference type="STRING" id="39966.A0A369JS67"/>
<evidence type="ECO:0000256" key="3">
    <source>
        <dbReference type="ARBA" id="ARBA00022833"/>
    </source>
</evidence>
<dbReference type="InterPro" id="IPR036236">
    <property type="entry name" value="Znf_C2H2_sf"/>
</dbReference>
<dbReference type="PROSITE" id="PS00028">
    <property type="entry name" value="ZINC_FINGER_C2H2_1"/>
    <property type="match status" value="1"/>
</dbReference>
<evidence type="ECO:0000313" key="7">
    <source>
        <dbReference type="EMBL" id="RDB23215.1"/>
    </source>
</evidence>
<keyword evidence="1" id="KW-0479">Metal-binding</keyword>
<organism evidence="7 8">
    <name type="scientific">Hypsizygus marmoreus</name>
    <name type="common">White beech mushroom</name>
    <name type="synonym">Agaricus marmoreus</name>
    <dbReference type="NCBI Taxonomy" id="39966"/>
    <lineage>
        <taxon>Eukaryota</taxon>
        <taxon>Fungi</taxon>
        <taxon>Dikarya</taxon>
        <taxon>Basidiomycota</taxon>
        <taxon>Agaricomycotina</taxon>
        <taxon>Agaricomycetes</taxon>
        <taxon>Agaricomycetidae</taxon>
        <taxon>Agaricales</taxon>
        <taxon>Tricholomatineae</taxon>
        <taxon>Lyophyllaceae</taxon>
        <taxon>Hypsizygus</taxon>
    </lineage>
</organism>
<dbReference type="PANTHER" id="PTHR23235">
    <property type="entry name" value="KRUEPPEL-LIKE TRANSCRIPTION FACTOR"/>
    <property type="match status" value="1"/>
</dbReference>
<dbReference type="InterPro" id="IPR013087">
    <property type="entry name" value="Znf_C2H2_type"/>
</dbReference>
<dbReference type="OrthoDB" id="8117402at2759"/>
<keyword evidence="3" id="KW-0862">Zinc</keyword>
<dbReference type="GO" id="GO:0000981">
    <property type="term" value="F:DNA-binding transcription factor activity, RNA polymerase II-specific"/>
    <property type="evidence" value="ECO:0007669"/>
    <property type="project" value="TreeGrafter"/>
</dbReference>
<feature type="compositionally biased region" description="Acidic residues" evidence="5">
    <location>
        <begin position="336"/>
        <end position="345"/>
    </location>
</feature>
<feature type="compositionally biased region" description="Polar residues" evidence="5">
    <location>
        <begin position="286"/>
        <end position="297"/>
    </location>
</feature>
<feature type="compositionally biased region" description="Polar residues" evidence="5">
    <location>
        <begin position="315"/>
        <end position="331"/>
    </location>
</feature>